<evidence type="ECO:0000256" key="11">
    <source>
        <dbReference type="ARBA" id="ARBA00048540"/>
    </source>
</evidence>
<keyword evidence="5 12" id="KW-0285">Flavoprotein</keyword>
<sequence>MGSRYSLKYVVEPGGPGRAQLQQVLEAILAEVDGQMSTYRGDSWVARFNALPAGACAAMSVPVQELVGFGTRLSDDSGGAFDLTVEPLMNLWGFGPQSRGERVPGTVEIEQVRRLVGHQHLRVDGAQLCKDAAVQLDFDSIAAGYTVDRVAAQLEALGLRSYLLDITGELKVRGRKPDGSSWRVAIETPREDRLEAERVLELDGYGVSTSGDYRKYFTADGRRYSHTFDPRSGAPVEHDLASVTVVDGSALRADGLSTLLMVLGAQRGLAFAEERGIAALFIRRQAEGFQAQASTAFHALPTAR</sequence>
<gene>
    <name evidence="13" type="ORF">JQX08_09670</name>
</gene>
<keyword evidence="9 12" id="KW-0460">Magnesium</keyword>
<keyword evidence="14" id="KW-1185">Reference proteome</keyword>
<comment type="similarity">
    <text evidence="2 12">Belongs to the ApbE family.</text>
</comment>
<evidence type="ECO:0000256" key="12">
    <source>
        <dbReference type="PIRNR" id="PIRNR006268"/>
    </source>
</evidence>
<comment type="catalytic activity">
    <reaction evidence="11 12">
        <text>L-threonyl-[protein] + FAD = FMN-L-threonyl-[protein] + AMP + H(+)</text>
        <dbReference type="Rhea" id="RHEA:36847"/>
        <dbReference type="Rhea" id="RHEA-COMP:11060"/>
        <dbReference type="Rhea" id="RHEA-COMP:11061"/>
        <dbReference type="ChEBI" id="CHEBI:15378"/>
        <dbReference type="ChEBI" id="CHEBI:30013"/>
        <dbReference type="ChEBI" id="CHEBI:57692"/>
        <dbReference type="ChEBI" id="CHEBI:74257"/>
        <dbReference type="ChEBI" id="CHEBI:456215"/>
        <dbReference type="EC" id="2.7.1.180"/>
    </reaction>
</comment>
<evidence type="ECO:0000256" key="9">
    <source>
        <dbReference type="ARBA" id="ARBA00022842"/>
    </source>
</evidence>
<evidence type="ECO:0000256" key="7">
    <source>
        <dbReference type="ARBA" id="ARBA00022723"/>
    </source>
</evidence>
<dbReference type="SUPFAM" id="SSF143631">
    <property type="entry name" value="ApbE-like"/>
    <property type="match status" value="1"/>
</dbReference>
<dbReference type="GO" id="GO:0016740">
    <property type="term" value="F:transferase activity"/>
    <property type="evidence" value="ECO:0007669"/>
    <property type="project" value="UniProtKB-KW"/>
</dbReference>
<evidence type="ECO:0000313" key="14">
    <source>
        <dbReference type="Proteomes" id="UP000717995"/>
    </source>
</evidence>
<comment type="cofactor">
    <cofactor evidence="1">
        <name>Mg(2+)</name>
        <dbReference type="ChEBI" id="CHEBI:18420"/>
    </cofactor>
</comment>
<dbReference type="EC" id="2.7.1.180" evidence="3 12"/>
<dbReference type="PANTHER" id="PTHR30040">
    <property type="entry name" value="THIAMINE BIOSYNTHESIS LIPOPROTEIN APBE"/>
    <property type="match status" value="1"/>
</dbReference>
<accession>A0ABS2IE75</accession>
<dbReference type="PANTHER" id="PTHR30040:SF2">
    <property type="entry name" value="FAD:PROTEIN FMN TRANSFERASE"/>
    <property type="match status" value="1"/>
</dbReference>
<dbReference type="EMBL" id="JAFEUP010000002">
    <property type="protein sequence ID" value="MBM7060973.1"/>
    <property type="molecule type" value="Genomic_DNA"/>
</dbReference>
<organism evidence="13 14">
    <name type="scientific">Zestomonas insulae</name>
    <dbReference type="NCBI Taxonomy" id="2809017"/>
    <lineage>
        <taxon>Bacteria</taxon>
        <taxon>Pseudomonadati</taxon>
        <taxon>Pseudomonadota</taxon>
        <taxon>Gammaproteobacteria</taxon>
        <taxon>Pseudomonadales</taxon>
        <taxon>Pseudomonadaceae</taxon>
        <taxon>Zestomonas</taxon>
    </lineage>
</organism>
<reference evidence="13 14" key="1">
    <citation type="submission" date="2021-02" db="EMBL/GenBank/DDBJ databases">
        <authorList>
            <person name="Lee D.-H."/>
        </authorList>
    </citation>
    <scope>NUCLEOTIDE SEQUENCE [LARGE SCALE GENOMIC DNA]</scope>
    <source>
        <strain evidence="13 14">UL073</strain>
    </source>
</reference>
<dbReference type="Proteomes" id="UP000717995">
    <property type="component" value="Unassembled WGS sequence"/>
</dbReference>
<dbReference type="Gene3D" id="3.10.520.10">
    <property type="entry name" value="ApbE-like domains"/>
    <property type="match status" value="1"/>
</dbReference>
<dbReference type="InterPro" id="IPR003374">
    <property type="entry name" value="ApbE-like_sf"/>
</dbReference>
<evidence type="ECO:0000256" key="10">
    <source>
        <dbReference type="ARBA" id="ARBA00031306"/>
    </source>
</evidence>
<name>A0ABS2IE75_9GAMM</name>
<keyword evidence="7 12" id="KW-0479">Metal-binding</keyword>
<dbReference type="Pfam" id="PF02424">
    <property type="entry name" value="ApbE"/>
    <property type="match status" value="1"/>
</dbReference>
<evidence type="ECO:0000256" key="2">
    <source>
        <dbReference type="ARBA" id="ARBA00008282"/>
    </source>
</evidence>
<evidence type="ECO:0000313" key="13">
    <source>
        <dbReference type="EMBL" id="MBM7060973.1"/>
    </source>
</evidence>
<evidence type="ECO:0000256" key="5">
    <source>
        <dbReference type="ARBA" id="ARBA00022630"/>
    </source>
</evidence>
<keyword evidence="8 12" id="KW-0274">FAD</keyword>
<keyword evidence="6 12" id="KW-0808">Transferase</keyword>
<dbReference type="InterPro" id="IPR024932">
    <property type="entry name" value="ApbE"/>
</dbReference>
<evidence type="ECO:0000256" key="4">
    <source>
        <dbReference type="ARBA" id="ARBA00016337"/>
    </source>
</evidence>
<protein>
    <recommendedName>
        <fullName evidence="4 12">FAD:protein FMN transferase</fullName>
        <ecNumber evidence="3 12">2.7.1.180</ecNumber>
    </recommendedName>
    <alternativeName>
        <fullName evidence="10 12">Flavin transferase</fullName>
    </alternativeName>
</protein>
<evidence type="ECO:0000256" key="1">
    <source>
        <dbReference type="ARBA" id="ARBA00001946"/>
    </source>
</evidence>
<dbReference type="PIRSF" id="PIRSF006268">
    <property type="entry name" value="ApbE"/>
    <property type="match status" value="1"/>
</dbReference>
<evidence type="ECO:0000256" key="8">
    <source>
        <dbReference type="ARBA" id="ARBA00022827"/>
    </source>
</evidence>
<evidence type="ECO:0000256" key="6">
    <source>
        <dbReference type="ARBA" id="ARBA00022679"/>
    </source>
</evidence>
<evidence type="ECO:0000256" key="3">
    <source>
        <dbReference type="ARBA" id="ARBA00011955"/>
    </source>
</evidence>
<proteinExistence type="inferred from homology"/>
<comment type="caution">
    <text evidence="13">The sequence shown here is derived from an EMBL/GenBank/DDBJ whole genome shotgun (WGS) entry which is preliminary data.</text>
</comment>